<dbReference type="OrthoDB" id="445362at2759"/>
<dbReference type="InterPro" id="IPR018556">
    <property type="entry name" value="SPIN90/Ldb17_LRD"/>
</dbReference>
<accession>A0A2J6RVN1</accession>
<name>A0A2J6RVN1_HYAVF</name>
<keyword evidence="4" id="KW-1185">Reference proteome</keyword>
<dbReference type="GO" id="GO:0006897">
    <property type="term" value="P:endocytosis"/>
    <property type="evidence" value="ECO:0007669"/>
    <property type="project" value="TreeGrafter"/>
</dbReference>
<dbReference type="PANTHER" id="PTHR13357:SF1">
    <property type="entry name" value="NCK-INTERACTING PROTEIN WITH SH3 DOMAIN"/>
    <property type="match status" value="1"/>
</dbReference>
<dbReference type="InterPro" id="IPR030125">
    <property type="entry name" value="SPIN90/Ldb17"/>
</dbReference>
<sequence>METLEYNLESEQQFWDELDDIVSAKCPSHQLIDNALRSYLQFTTNFKAEYLHSEYDVARCSQKLLQSELFEANKDYVRIQIVYSLMQEDEPASLHVIASFLLFDGKQHEPTFEMMNSEGCFPRLIDLIRLGKRDDARLHRLLLELLYEMSRVQRISTEDLASVDDDFIVCLFNIIEELSDDVDDPYHYPVIRVLLVLNEQWMVAATASPTEGHPTPHHLTNRVIKLLSIHGSSYMTFGENIILLLNRETETSLQLLILKLLYLLFTTRATHEYFYTNDLRVLLDVIIRNLLDLPNELISLRHTYLRVLYPLLSHTQLHQPPHYKRDEIMKVLSILGGSANAHWEPADETTVRLVSRVSQIAWLREEDISEGEVARKLLGISLSPTETASSISVVDVAAVMEKPGVQTPSRKTEFEHGVHDHDQENIEAETDAVVEVRKKPPPPVRSRRHPPPPIPPSIQINGIKKLPPKTPPRRRTRLKPTASSGNPESEAAE</sequence>
<dbReference type="GO" id="GO:0071933">
    <property type="term" value="F:Arp2/3 complex binding"/>
    <property type="evidence" value="ECO:0007669"/>
    <property type="project" value="TreeGrafter"/>
</dbReference>
<dbReference type="AlphaFoldDB" id="A0A2J6RVN1"/>
<evidence type="ECO:0000313" key="3">
    <source>
        <dbReference type="EMBL" id="PMD42571.1"/>
    </source>
</evidence>
<dbReference type="PANTHER" id="PTHR13357">
    <property type="entry name" value="SH3 ADAPTER PROTEIN SPIN90 NCK INTERACTING PROTEIN WITH SH3 DOMAIN"/>
    <property type="match status" value="1"/>
</dbReference>
<feature type="compositionally biased region" description="Basic and acidic residues" evidence="1">
    <location>
        <begin position="410"/>
        <end position="424"/>
    </location>
</feature>
<feature type="domain" description="SPIN90/Ldb17 leucine-rich" evidence="2">
    <location>
        <begin position="183"/>
        <end position="328"/>
    </location>
</feature>
<dbReference type="Pfam" id="PF09431">
    <property type="entry name" value="SPIN90_LRD"/>
    <property type="match status" value="1"/>
</dbReference>
<reference evidence="3 4" key="1">
    <citation type="submission" date="2016-04" db="EMBL/GenBank/DDBJ databases">
        <title>A degradative enzymes factory behind the ericoid mycorrhizal symbiosis.</title>
        <authorList>
            <consortium name="DOE Joint Genome Institute"/>
            <person name="Martino E."/>
            <person name="Morin E."/>
            <person name="Grelet G."/>
            <person name="Kuo A."/>
            <person name="Kohler A."/>
            <person name="Daghino S."/>
            <person name="Barry K."/>
            <person name="Choi C."/>
            <person name="Cichocki N."/>
            <person name="Clum A."/>
            <person name="Copeland A."/>
            <person name="Hainaut M."/>
            <person name="Haridas S."/>
            <person name="Labutti K."/>
            <person name="Lindquist E."/>
            <person name="Lipzen A."/>
            <person name="Khouja H.-R."/>
            <person name="Murat C."/>
            <person name="Ohm R."/>
            <person name="Olson A."/>
            <person name="Spatafora J."/>
            <person name="Veneault-Fourrey C."/>
            <person name="Henrissat B."/>
            <person name="Grigoriev I."/>
            <person name="Martin F."/>
            <person name="Perotto S."/>
        </authorList>
    </citation>
    <scope>NUCLEOTIDE SEQUENCE [LARGE SCALE GENOMIC DNA]</scope>
    <source>
        <strain evidence="3 4">F</strain>
    </source>
</reference>
<organism evidence="3 4">
    <name type="scientific">Hyaloscypha variabilis (strain UAMH 11265 / GT02V1 / F)</name>
    <name type="common">Meliniomyces variabilis</name>
    <dbReference type="NCBI Taxonomy" id="1149755"/>
    <lineage>
        <taxon>Eukaryota</taxon>
        <taxon>Fungi</taxon>
        <taxon>Dikarya</taxon>
        <taxon>Ascomycota</taxon>
        <taxon>Pezizomycotina</taxon>
        <taxon>Leotiomycetes</taxon>
        <taxon>Helotiales</taxon>
        <taxon>Hyaloscyphaceae</taxon>
        <taxon>Hyaloscypha</taxon>
        <taxon>Hyaloscypha variabilis</taxon>
    </lineage>
</organism>
<evidence type="ECO:0000259" key="2">
    <source>
        <dbReference type="Pfam" id="PF09431"/>
    </source>
</evidence>
<protein>
    <recommendedName>
        <fullName evidence="2">SPIN90/Ldb17 leucine-rich domain-containing protein</fullName>
    </recommendedName>
</protein>
<dbReference type="Proteomes" id="UP000235786">
    <property type="component" value="Unassembled WGS sequence"/>
</dbReference>
<dbReference type="GO" id="GO:0000147">
    <property type="term" value="P:actin cortical patch assembly"/>
    <property type="evidence" value="ECO:0007669"/>
    <property type="project" value="TreeGrafter"/>
</dbReference>
<dbReference type="GO" id="GO:0030479">
    <property type="term" value="C:actin cortical patch"/>
    <property type="evidence" value="ECO:0007669"/>
    <property type="project" value="TreeGrafter"/>
</dbReference>
<proteinExistence type="predicted"/>
<evidence type="ECO:0000313" key="4">
    <source>
        <dbReference type="Proteomes" id="UP000235786"/>
    </source>
</evidence>
<dbReference type="GO" id="GO:0051666">
    <property type="term" value="P:actin cortical patch localization"/>
    <property type="evidence" value="ECO:0007669"/>
    <property type="project" value="TreeGrafter"/>
</dbReference>
<dbReference type="EMBL" id="KZ613943">
    <property type="protein sequence ID" value="PMD42571.1"/>
    <property type="molecule type" value="Genomic_DNA"/>
</dbReference>
<dbReference type="STRING" id="1149755.A0A2J6RVN1"/>
<gene>
    <name evidence="3" type="ORF">L207DRAFT_564844</name>
</gene>
<feature type="region of interest" description="Disordered" evidence="1">
    <location>
        <begin position="404"/>
        <end position="493"/>
    </location>
</feature>
<evidence type="ECO:0000256" key="1">
    <source>
        <dbReference type="SAM" id="MobiDB-lite"/>
    </source>
</evidence>